<dbReference type="InterPro" id="IPR036291">
    <property type="entry name" value="NAD(P)-bd_dom_sf"/>
</dbReference>
<dbReference type="Pfam" id="PF00389">
    <property type="entry name" value="2-Hacid_dh"/>
    <property type="match status" value="1"/>
</dbReference>
<feature type="domain" description="D-isomer specific 2-hydroxyacid dehydrogenase NAD-binding" evidence="6">
    <location>
        <begin position="109"/>
        <end position="308"/>
    </location>
</feature>
<protein>
    <submittedName>
        <fullName evidence="7">D-3-phosphoglycerate dehydrogenase</fullName>
    </submittedName>
</protein>
<dbReference type="OrthoDB" id="9805416at2"/>
<organism evidence="7 8">
    <name type="scientific">Celerinatantimonas diazotrophica</name>
    <dbReference type="NCBI Taxonomy" id="412034"/>
    <lineage>
        <taxon>Bacteria</taxon>
        <taxon>Pseudomonadati</taxon>
        <taxon>Pseudomonadota</taxon>
        <taxon>Gammaproteobacteria</taxon>
        <taxon>Celerinatantimonadaceae</taxon>
        <taxon>Celerinatantimonas</taxon>
    </lineage>
</organism>
<evidence type="ECO:0000256" key="1">
    <source>
        <dbReference type="ARBA" id="ARBA00005854"/>
    </source>
</evidence>
<dbReference type="FunFam" id="3.40.50.720:FF:000203">
    <property type="entry name" value="D-3-phosphoglycerate dehydrogenase (SerA)"/>
    <property type="match status" value="1"/>
</dbReference>
<dbReference type="InterPro" id="IPR050857">
    <property type="entry name" value="D-2-hydroxyacid_DH"/>
</dbReference>
<dbReference type="SUPFAM" id="SSF51735">
    <property type="entry name" value="NAD(P)-binding Rossmann-fold domains"/>
    <property type="match status" value="1"/>
</dbReference>
<dbReference type="Pfam" id="PF02826">
    <property type="entry name" value="2-Hacid_dh_C"/>
    <property type="match status" value="1"/>
</dbReference>
<proteinExistence type="inferred from homology"/>
<sequence length="340" mass="37648">MKILFTAEHDGHLHELEAIGDLKIEGWAKGLPKLLESELIALGHDCDILITSYDDITANVIENCPNLKLIACTRANPVNIDVAAAQAKQIPVIYTPGRNSDATAELTIAHLLNSARHIPQAYRALKQKKFTQQHTQQSGAGKQKDCIWDVTADSPYEVFKGVELHNKRLGIIGYGSIGRRVGKIARAFGMELAIYDPYVSEIEVNEPGVIKVTLDELMRSSDFITIHLKVSPATENLINADKLALMKPTAYLINTSRAAVLDEQAVIEALREKRIAGAGFDVFANEPIYADHPYISELDNVVITPHIAGATREVLTNHTQMIAAEIQRFINHEPLLYQFK</sequence>
<dbReference type="GO" id="GO:0051287">
    <property type="term" value="F:NAD binding"/>
    <property type="evidence" value="ECO:0007669"/>
    <property type="project" value="InterPro"/>
</dbReference>
<dbReference type="GO" id="GO:0016616">
    <property type="term" value="F:oxidoreductase activity, acting on the CH-OH group of donors, NAD or NADP as acceptor"/>
    <property type="evidence" value="ECO:0007669"/>
    <property type="project" value="InterPro"/>
</dbReference>
<dbReference type="InterPro" id="IPR006140">
    <property type="entry name" value="D-isomer_DH_NAD-bd"/>
</dbReference>
<dbReference type="CDD" id="cd12171">
    <property type="entry name" value="2-Hacid_dh_10"/>
    <property type="match status" value="1"/>
</dbReference>
<dbReference type="PANTHER" id="PTHR42789:SF1">
    <property type="entry name" value="D-ISOMER SPECIFIC 2-HYDROXYACID DEHYDROGENASE FAMILY PROTEIN (AFU_ORTHOLOGUE AFUA_6G10090)"/>
    <property type="match status" value="1"/>
</dbReference>
<comment type="similarity">
    <text evidence="1 4">Belongs to the D-isomer specific 2-hydroxyacid dehydrogenase family.</text>
</comment>
<dbReference type="PANTHER" id="PTHR42789">
    <property type="entry name" value="D-ISOMER SPECIFIC 2-HYDROXYACID DEHYDROGENASE FAMILY PROTEIN (AFU_ORTHOLOGUE AFUA_6G10090)"/>
    <property type="match status" value="1"/>
</dbReference>
<comment type="caution">
    <text evidence="7">The sequence shown here is derived from an EMBL/GenBank/DDBJ whole genome shotgun (WGS) entry which is preliminary data.</text>
</comment>
<evidence type="ECO:0000256" key="3">
    <source>
        <dbReference type="ARBA" id="ARBA00023027"/>
    </source>
</evidence>
<reference evidence="7 8" key="1">
    <citation type="submission" date="2019-03" db="EMBL/GenBank/DDBJ databases">
        <title>Genomic Encyclopedia of Type Strains, Phase IV (KMG-IV): sequencing the most valuable type-strain genomes for metagenomic binning, comparative biology and taxonomic classification.</title>
        <authorList>
            <person name="Goeker M."/>
        </authorList>
    </citation>
    <scope>NUCLEOTIDE SEQUENCE [LARGE SCALE GENOMIC DNA]</scope>
    <source>
        <strain evidence="7 8">DSM 18577</strain>
    </source>
</reference>
<gene>
    <name evidence="7" type="ORF">EV690_2792</name>
</gene>
<dbReference type="EMBL" id="SMGD01000015">
    <property type="protein sequence ID" value="TCK47097.1"/>
    <property type="molecule type" value="Genomic_DNA"/>
</dbReference>
<feature type="domain" description="D-isomer specific 2-hydroxyacid dehydrogenase catalytic" evidence="5">
    <location>
        <begin position="22"/>
        <end position="335"/>
    </location>
</feature>
<evidence type="ECO:0000259" key="5">
    <source>
        <dbReference type="Pfam" id="PF00389"/>
    </source>
</evidence>
<dbReference type="RefSeq" id="WP_131913765.1">
    <property type="nucleotide sequence ID" value="NZ_OU594967.1"/>
</dbReference>
<dbReference type="AlphaFoldDB" id="A0A4R1J9J4"/>
<name>A0A4R1J9J4_9GAMM</name>
<evidence type="ECO:0000256" key="2">
    <source>
        <dbReference type="ARBA" id="ARBA00023002"/>
    </source>
</evidence>
<dbReference type="Proteomes" id="UP000295565">
    <property type="component" value="Unassembled WGS sequence"/>
</dbReference>
<evidence type="ECO:0000313" key="7">
    <source>
        <dbReference type="EMBL" id="TCK47097.1"/>
    </source>
</evidence>
<dbReference type="InterPro" id="IPR006139">
    <property type="entry name" value="D-isomer_2_OHA_DH_cat_dom"/>
</dbReference>
<keyword evidence="2 4" id="KW-0560">Oxidoreductase</keyword>
<evidence type="ECO:0000313" key="8">
    <source>
        <dbReference type="Proteomes" id="UP000295565"/>
    </source>
</evidence>
<keyword evidence="8" id="KW-1185">Reference proteome</keyword>
<dbReference type="Gene3D" id="3.40.50.720">
    <property type="entry name" value="NAD(P)-binding Rossmann-like Domain"/>
    <property type="match status" value="2"/>
</dbReference>
<dbReference type="SUPFAM" id="SSF52283">
    <property type="entry name" value="Formate/glycerate dehydrogenase catalytic domain-like"/>
    <property type="match status" value="1"/>
</dbReference>
<accession>A0A4R1J9J4</accession>
<evidence type="ECO:0000256" key="4">
    <source>
        <dbReference type="RuleBase" id="RU003719"/>
    </source>
</evidence>
<evidence type="ECO:0000259" key="6">
    <source>
        <dbReference type="Pfam" id="PF02826"/>
    </source>
</evidence>
<keyword evidence="3" id="KW-0520">NAD</keyword>